<gene>
    <name evidence="1" type="ORF">QCO44_00145</name>
</gene>
<accession>A0ABV3X1I8</accession>
<reference evidence="1 2" key="1">
    <citation type="submission" date="2023-04" db="EMBL/GenBank/DDBJ databases">
        <title>Genome Sequence of Selenomonas sputigena ATCC 33150.</title>
        <authorList>
            <person name="Miller D.P."/>
            <person name="Anvari S."/>
            <person name="Polson S.W."/>
            <person name="Macdonald M."/>
            <person name="Mcdowell J.V."/>
        </authorList>
    </citation>
    <scope>NUCLEOTIDE SEQUENCE [LARGE SCALE GENOMIC DNA]</scope>
    <source>
        <strain evidence="1 2">ATCC 33150</strain>
    </source>
</reference>
<proteinExistence type="predicted"/>
<dbReference type="EMBL" id="JARVLH010000001">
    <property type="protein sequence ID" value="MEX5284058.1"/>
    <property type="molecule type" value="Genomic_DNA"/>
</dbReference>
<protein>
    <submittedName>
        <fullName evidence="1">Uncharacterized protein</fullName>
    </submittedName>
</protein>
<evidence type="ECO:0000313" key="2">
    <source>
        <dbReference type="Proteomes" id="UP001559623"/>
    </source>
</evidence>
<comment type="caution">
    <text evidence="1">The sequence shown here is derived from an EMBL/GenBank/DDBJ whole genome shotgun (WGS) entry which is preliminary data.</text>
</comment>
<name>A0ABV3X1I8_9FIRM</name>
<sequence length="132" mass="15087">MSKMMKKAEKKTVEERRRLAEYEGSAVVFAATLVSYGRTKLRAQRPQPTILLRDLATSFGMNVCRHIWTKLDDFCNYEEFSEMLKPGSHLVFSAVPYRYFQEGQGGKVRCMKYGISGIRILKVKGVELPQAS</sequence>
<dbReference type="Proteomes" id="UP001559623">
    <property type="component" value="Unassembled WGS sequence"/>
</dbReference>
<evidence type="ECO:0000313" key="1">
    <source>
        <dbReference type="EMBL" id="MEX5284058.1"/>
    </source>
</evidence>
<keyword evidence="2" id="KW-1185">Reference proteome</keyword>
<organism evidence="1 2">
    <name type="scientific">Selenomonas sputigena</name>
    <dbReference type="NCBI Taxonomy" id="69823"/>
    <lineage>
        <taxon>Bacteria</taxon>
        <taxon>Bacillati</taxon>
        <taxon>Bacillota</taxon>
        <taxon>Negativicutes</taxon>
        <taxon>Selenomonadales</taxon>
        <taxon>Selenomonadaceae</taxon>
        <taxon>Selenomonas</taxon>
    </lineage>
</organism>
<dbReference type="RefSeq" id="WP_368845795.1">
    <property type="nucleotide sequence ID" value="NZ_CP194411.1"/>
</dbReference>